<dbReference type="GO" id="GO:0005085">
    <property type="term" value="F:guanyl-nucleotide exchange factor activity"/>
    <property type="evidence" value="ECO:0007669"/>
    <property type="project" value="UniProtKB-KW"/>
</dbReference>
<keyword evidence="1" id="KW-0344">Guanine-nucleotide releasing factor</keyword>
<feature type="domain" description="CNH" evidence="2">
    <location>
        <begin position="2"/>
        <end position="44"/>
    </location>
</feature>
<dbReference type="InterPro" id="IPR052233">
    <property type="entry name" value="Rho-type_GEFs"/>
</dbReference>
<comment type="caution">
    <text evidence="3">The sequence shown here is derived from an EMBL/GenBank/DDBJ whole genome shotgun (WGS) entry which is preliminary data.</text>
</comment>
<dbReference type="PANTHER" id="PTHR46572:SF1">
    <property type="entry name" value="RHO1 GUANINE NUCLEOTIDE EXCHANGE FACTOR TUS1"/>
    <property type="match status" value="1"/>
</dbReference>
<sequence>EGTAERVALHAPYVLLFDQRFIEVRHLENSRLVQIIQGAEIRCVWDGRAVNEGSAIMAQDGTEEDIVQEPRVHAVMNLPEPSGPAGRPSRCIMQHVFELFPT</sequence>
<evidence type="ECO:0000256" key="1">
    <source>
        <dbReference type="ARBA" id="ARBA00022658"/>
    </source>
</evidence>
<organism evidence="3 4">
    <name type="scientific">Pholiota conissans</name>
    <dbReference type="NCBI Taxonomy" id="109636"/>
    <lineage>
        <taxon>Eukaryota</taxon>
        <taxon>Fungi</taxon>
        <taxon>Dikarya</taxon>
        <taxon>Basidiomycota</taxon>
        <taxon>Agaricomycotina</taxon>
        <taxon>Agaricomycetes</taxon>
        <taxon>Agaricomycetidae</taxon>
        <taxon>Agaricales</taxon>
        <taxon>Agaricineae</taxon>
        <taxon>Strophariaceae</taxon>
        <taxon>Pholiota</taxon>
    </lineage>
</organism>
<feature type="non-terminal residue" evidence="3">
    <location>
        <position position="102"/>
    </location>
</feature>
<evidence type="ECO:0000313" key="3">
    <source>
        <dbReference type="EMBL" id="KAF9473408.1"/>
    </source>
</evidence>
<gene>
    <name evidence="3" type="ORF">BDN70DRAFT_790570</name>
</gene>
<dbReference type="PANTHER" id="PTHR46572">
    <property type="entry name" value="RHO1 GDP-GTP EXCHANGE PROTEIN 1-RELATED"/>
    <property type="match status" value="1"/>
</dbReference>
<feature type="non-terminal residue" evidence="3">
    <location>
        <position position="1"/>
    </location>
</feature>
<dbReference type="InterPro" id="IPR001180">
    <property type="entry name" value="CNH_dom"/>
</dbReference>
<keyword evidence="4" id="KW-1185">Reference proteome</keyword>
<dbReference type="Pfam" id="PF00780">
    <property type="entry name" value="CNH"/>
    <property type="match status" value="1"/>
</dbReference>
<reference evidence="3" key="1">
    <citation type="submission" date="2020-11" db="EMBL/GenBank/DDBJ databases">
        <authorList>
            <consortium name="DOE Joint Genome Institute"/>
            <person name="Ahrendt S."/>
            <person name="Riley R."/>
            <person name="Andreopoulos W."/>
            <person name="Labutti K."/>
            <person name="Pangilinan J."/>
            <person name="Ruiz-Duenas F.J."/>
            <person name="Barrasa J.M."/>
            <person name="Sanchez-Garcia M."/>
            <person name="Camarero S."/>
            <person name="Miyauchi S."/>
            <person name="Serrano A."/>
            <person name="Linde D."/>
            <person name="Babiker R."/>
            <person name="Drula E."/>
            <person name="Ayuso-Fernandez I."/>
            <person name="Pacheco R."/>
            <person name="Padilla G."/>
            <person name="Ferreira P."/>
            <person name="Barriuso J."/>
            <person name="Kellner H."/>
            <person name="Castanera R."/>
            <person name="Alfaro M."/>
            <person name="Ramirez L."/>
            <person name="Pisabarro A.G."/>
            <person name="Kuo A."/>
            <person name="Tritt A."/>
            <person name="Lipzen A."/>
            <person name="He G."/>
            <person name="Yan M."/>
            <person name="Ng V."/>
            <person name="Cullen D."/>
            <person name="Martin F."/>
            <person name="Rosso M.-N."/>
            <person name="Henrissat B."/>
            <person name="Hibbett D."/>
            <person name="Martinez A.T."/>
            <person name="Grigoriev I.V."/>
        </authorList>
    </citation>
    <scope>NUCLEOTIDE SEQUENCE</scope>
    <source>
        <strain evidence="3">CIRM-BRFM 674</strain>
    </source>
</reference>
<evidence type="ECO:0000313" key="4">
    <source>
        <dbReference type="Proteomes" id="UP000807469"/>
    </source>
</evidence>
<accession>A0A9P6CVA9</accession>
<evidence type="ECO:0000259" key="2">
    <source>
        <dbReference type="Pfam" id="PF00780"/>
    </source>
</evidence>
<dbReference type="OrthoDB" id="2272012at2759"/>
<dbReference type="EMBL" id="MU155445">
    <property type="protein sequence ID" value="KAF9473408.1"/>
    <property type="molecule type" value="Genomic_DNA"/>
</dbReference>
<dbReference type="Proteomes" id="UP000807469">
    <property type="component" value="Unassembled WGS sequence"/>
</dbReference>
<proteinExistence type="predicted"/>
<name>A0A9P6CVA9_9AGAR</name>
<protein>
    <recommendedName>
        <fullName evidence="2">CNH domain-containing protein</fullName>
    </recommendedName>
</protein>
<dbReference type="AlphaFoldDB" id="A0A9P6CVA9"/>